<dbReference type="AlphaFoldDB" id="A0A1R3V2M1"/>
<name>A0A1R3V2M1_9HYPH</name>
<evidence type="ECO:0000313" key="2">
    <source>
        <dbReference type="Proteomes" id="UP000188388"/>
    </source>
</evidence>
<gene>
    <name evidence="1" type="ORF">BQ8794_10011</name>
</gene>
<protein>
    <submittedName>
        <fullName evidence="1">Uncharacterized protein</fullName>
    </submittedName>
</protein>
<accession>A0A1R3V2M1</accession>
<dbReference type="EMBL" id="FTPD01000001">
    <property type="protein sequence ID" value="SIT52641.1"/>
    <property type="molecule type" value="Genomic_DNA"/>
</dbReference>
<dbReference type="STRING" id="1631249.BQ8794_10011"/>
<keyword evidence="2" id="KW-1185">Reference proteome</keyword>
<organism evidence="1 2">
    <name type="scientific">Mesorhizobium prunaredense</name>
    <dbReference type="NCBI Taxonomy" id="1631249"/>
    <lineage>
        <taxon>Bacteria</taxon>
        <taxon>Pseudomonadati</taxon>
        <taxon>Pseudomonadota</taxon>
        <taxon>Alphaproteobacteria</taxon>
        <taxon>Hyphomicrobiales</taxon>
        <taxon>Phyllobacteriaceae</taxon>
        <taxon>Mesorhizobium</taxon>
    </lineage>
</organism>
<reference evidence="2" key="1">
    <citation type="submission" date="2017-01" db="EMBL/GenBank/DDBJ databases">
        <authorList>
            <person name="Brunel B."/>
        </authorList>
    </citation>
    <scope>NUCLEOTIDE SEQUENCE [LARGE SCALE GENOMIC DNA]</scope>
</reference>
<proteinExistence type="predicted"/>
<dbReference type="Proteomes" id="UP000188388">
    <property type="component" value="Unassembled WGS sequence"/>
</dbReference>
<sequence length="218" mass="24102">MIDPRVKALCDEFDVEIVDRHVYPEPGQTRAVATIRRIIDRHGEAHARIVLCVLAQGRGNQALIDEVSLWAISDLVLACADLVEADATAFLEMFDKMPLGPLMAIANELRSIVPQRHALAGMLYLQARRMRESLTGRQAGPAAVRRANESEVEKGRPLFKHGARLSAAEKLALGRELLAKKGELPWGHFGPWLREQSGISENTAHRYMRAARACPIAG</sequence>
<evidence type="ECO:0000313" key="1">
    <source>
        <dbReference type="EMBL" id="SIT52641.1"/>
    </source>
</evidence>
<dbReference type="RefSeq" id="WP_077371359.1">
    <property type="nucleotide sequence ID" value="NZ_FTPD01000001.1"/>
</dbReference>